<organism evidence="5 6">
    <name type="scientific">Thalassobaculum litoreum DSM 18839</name>
    <dbReference type="NCBI Taxonomy" id="1123362"/>
    <lineage>
        <taxon>Bacteria</taxon>
        <taxon>Pseudomonadati</taxon>
        <taxon>Pseudomonadota</taxon>
        <taxon>Alphaproteobacteria</taxon>
        <taxon>Rhodospirillales</taxon>
        <taxon>Thalassobaculaceae</taxon>
        <taxon>Thalassobaculum</taxon>
    </lineage>
</organism>
<evidence type="ECO:0000256" key="2">
    <source>
        <dbReference type="ARBA" id="ARBA00022801"/>
    </source>
</evidence>
<dbReference type="InterPro" id="IPR029000">
    <property type="entry name" value="Cyclophilin-like_dom_sf"/>
</dbReference>
<dbReference type="PANTHER" id="PTHR43309:SF5">
    <property type="entry name" value="5-OXOPROLINASE SUBUNIT C"/>
    <property type="match status" value="1"/>
</dbReference>
<dbReference type="OrthoDB" id="9768696at2"/>
<dbReference type="Proteomes" id="UP000198615">
    <property type="component" value="Unassembled WGS sequence"/>
</dbReference>
<name>A0A8G2BEH8_9PROT</name>
<dbReference type="PANTHER" id="PTHR43309">
    <property type="entry name" value="5-OXOPROLINASE SUBUNIT C"/>
    <property type="match status" value="1"/>
</dbReference>
<dbReference type="RefSeq" id="WP_093147446.1">
    <property type="nucleotide sequence ID" value="NZ_FNBW01000001.1"/>
</dbReference>
<dbReference type="Gene3D" id="2.40.100.10">
    <property type="entry name" value="Cyclophilin-like"/>
    <property type="match status" value="1"/>
</dbReference>
<sequence>MSGLRVVAAGFAPTIQDLGRPHVQHLGVPPSGALDPVALAIANAMVGNPPGAAALELRVMGPTLEVEADSARVALVGTVAALEVQGERGGPVDSNRSVRFGRGTKFRIGGLSDTGVAYLAVEGGIDVPEIYGSRATYTRSQIGGIEGRAVKDGDLLPLAQDSVGERSEMKCPSLDWARVSGPIRVVLGPQDDFFSDDSIAGLFAETYTCTREADRMGIRLDGPALTHVKGHDIVSDGIVTGAIQVPGNGMPILLLADHQTTGGYPKVGTVISADVPRLGRLRPGDEICFEQVSVEDAQAARAELEAARAKVIDRFERAGAWLDEAALYRENLVSGVVGPMD</sequence>
<dbReference type="GO" id="GO:0016787">
    <property type="term" value="F:hydrolase activity"/>
    <property type="evidence" value="ECO:0007669"/>
    <property type="project" value="UniProtKB-KW"/>
</dbReference>
<proteinExistence type="predicted"/>
<evidence type="ECO:0000256" key="1">
    <source>
        <dbReference type="ARBA" id="ARBA00022741"/>
    </source>
</evidence>
<dbReference type="Pfam" id="PF02626">
    <property type="entry name" value="CT_A_B"/>
    <property type="match status" value="1"/>
</dbReference>
<keyword evidence="2" id="KW-0378">Hydrolase</keyword>
<protein>
    <submittedName>
        <fullName evidence="5">Biotin-dependent carboxylase uncharacterized domain-containing protein</fullName>
    </submittedName>
</protein>
<dbReference type="GO" id="GO:0005524">
    <property type="term" value="F:ATP binding"/>
    <property type="evidence" value="ECO:0007669"/>
    <property type="project" value="UniProtKB-KW"/>
</dbReference>
<evidence type="ECO:0000313" key="6">
    <source>
        <dbReference type="Proteomes" id="UP000198615"/>
    </source>
</evidence>
<dbReference type="SUPFAM" id="SSF50891">
    <property type="entry name" value="Cyclophilin-like"/>
    <property type="match status" value="1"/>
</dbReference>
<comment type="caution">
    <text evidence="5">The sequence shown here is derived from an EMBL/GenBank/DDBJ whole genome shotgun (WGS) entry which is preliminary data.</text>
</comment>
<dbReference type="InterPro" id="IPR003778">
    <property type="entry name" value="CT_A_B"/>
</dbReference>
<dbReference type="EMBL" id="FNBW01000001">
    <property type="protein sequence ID" value="SDF07210.1"/>
    <property type="molecule type" value="Genomic_DNA"/>
</dbReference>
<gene>
    <name evidence="5" type="ORF">SAMN05660686_00134</name>
</gene>
<reference evidence="5 6" key="1">
    <citation type="submission" date="2016-10" db="EMBL/GenBank/DDBJ databases">
        <authorList>
            <person name="Varghese N."/>
            <person name="Submissions S."/>
        </authorList>
    </citation>
    <scope>NUCLEOTIDE SEQUENCE [LARGE SCALE GENOMIC DNA]</scope>
    <source>
        <strain evidence="5 6">DSM 18839</strain>
    </source>
</reference>
<feature type="domain" description="Carboxyltransferase" evidence="4">
    <location>
        <begin position="25"/>
        <end position="307"/>
    </location>
</feature>
<evidence type="ECO:0000256" key="3">
    <source>
        <dbReference type="ARBA" id="ARBA00022840"/>
    </source>
</evidence>
<dbReference type="SMART" id="SM00797">
    <property type="entry name" value="AHS2"/>
    <property type="match status" value="1"/>
</dbReference>
<dbReference type="InterPro" id="IPR052708">
    <property type="entry name" value="PxpC"/>
</dbReference>
<keyword evidence="3" id="KW-0067">ATP-binding</keyword>
<evidence type="ECO:0000259" key="4">
    <source>
        <dbReference type="SMART" id="SM00797"/>
    </source>
</evidence>
<dbReference type="AlphaFoldDB" id="A0A8G2BEH8"/>
<keyword evidence="1" id="KW-0547">Nucleotide-binding</keyword>
<dbReference type="NCBIfam" id="TIGR00724">
    <property type="entry name" value="urea_amlyse_rel"/>
    <property type="match status" value="1"/>
</dbReference>
<accession>A0A8G2BEH8</accession>
<evidence type="ECO:0000313" key="5">
    <source>
        <dbReference type="EMBL" id="SDF07210.1"/>
    </source>
</evidence>
<keyword evidence="6" id="KW-1185">Reference proteome</keyword>